<dbReference type="Proteomes" id="UP000187203">
    <property type="component" value="Unassembled WGS sequence"/>
</dbReference>
<name>A0A1R3G9Z7_9ROSI</name>
<sequence length="49" mass="5457">MKVEAIEGTGKIYDEPSVRIPSRRHAKKCVAIRRHGLHESSSISTRIGV</sequence>
<dbReference type="EMBL" id="AWUE01023101">
    <property type="protein sequence ID" value="OMO54919.1"/>
    <property type="molecule type" value="Genomic_DNA"/>
</dbReference>
<evidence type="ECO:0000313" key="1">
    <source>
        <dbReference type="EMBL" id="OMO54919.1"/>
    </source>
</evidence>
<proteinExistence type="predicted"/>
<comment type="caution">
    <text evidence="1">The sequence shown here is derived from an EMBL/GenBank/DDBJ whole genome shotgun (WGS) entry which is preliminary data.</text>
</comment>
<dbReference type="AlphaFoldDB" id="A0A1R3G9Z7"/>
<keyword evidence="2" id="KW-1185">Reference proteome</keyword>
<gene>
    <name evidence="1" type="ORF">COLO4_36307</name>
</gene>
<accession>A0A1R3G9Z7</accession>
<organism evidence="1 2">
    <name type="scientific">Corchorus olitorius</name>
    <dbReference type="NCBI Taxonomy" id="93759"/>
    <lineage>
        <taxon>Eukaryota</taxon>
        <taxon>Viridiplantae</taxon>
        <taxon>Streptophyta</taxon>
        <taxon>Embryophyta</taxon>
        <taxon>Tracheophyta</taxon>
        <taxon>Spermatophyta</taxon>
        <taxon>Magnoliopsida</taxon>
        <taxon>eudicotyledons</taxon>
        <taxon>Gunneridae</taxon>
        <taxon>Pentapetalae</taxon>
        <taxon>rosids</taxon>
        <taxon>malvids</taxon>
        <taxon>Malvales</taxon>
        <taxon>Malvaceae</taxon>
        <taxon>Grewioideae</taxon>
        <taxon>Apeibeae</taxon>
        <taxon>Corchorus</taxon>
    </lineage>
</organism>
<evidence type="ECO:0000313" key="2">
    <source>
        <dbReference type="Proteomes" id="UP000187203"/>
    </source>
</evidence>
<protein>
    <submittedName>
        <fullName evidence="1">SKP1-like protein</fullName>
    </submittedName>
</protein>
<reference evidence="2" key="1">
    <citation type="submission" date="2013-09" db="EMBL/GenBank/DDBJ databases">
        <title>Corchorus olitorius genome sequencing.</title>
        <authorList>
            <person name="Alam M."/>
            <person name="Haque M.S."/>
            <person name="Islam M.S."/>
            <person name="Emdad E.M."/>
            <person name="Islam M.M."/>
            <person name="Ahmed B."/>
            <person name="Halim A."/>
            <person name="Hossen Q.M.M."/>
            <person name="Hossain M.Z."/>
            <person name="Ahmed R."/>
            <person name="Khan M.M."/>
            <person name="Islam R."/>
            <person name="Rashid M.M."/>
            <person name="Khan S.A."/>
            <person name="Rahman M.S."/>
            <person name="Alam M."/>
            <person name="Yahiya A.S."/>
            <person name="Khan M.S."/>
            <person name="Azam M.S."/>
            <person name="Haque T."/>
            <person name="Lashkar M.Z.H."/>
            <person name="Akhand A.I."/>
            <person name="Morshed G."/>
            <person name="Roy S."/>
            <person name="Uddin K.S."/>
            <person name="Rabeya T."/>
            <person name="Hossain A.S."/>
            <person name="Chowdhury A."/>
            <person name="Snigdha A.R."/>
            <person name="Mortoza M.S."/>
            <person name="Matin S.A."/>
            <person name="Hoque S.M.E."/>
            <person name="Islam M.K."/>
            <person name="Roy D.K."/>
            <person name="Haider R."/>
            <person name="Moosa M.M."/>
            <person name="Elias S.M."/>
            <person name="Hasan A.M."/>
            <person name="Jahan S."/>
            <person name="Shafiuddin M."/>
            <person name="Mahmood N."/>
            <person name="Shommy N.S."/>
        </authorList>
    </citation>
    <scope>NUCLEOTIDE SEQUENCE [LARGE SCALE GENOMIC DNA]</scope>
    <source>
        <strain evidence="2">cv. O-4</strain>
    </source>
</reference>